<reference evidence="2 3" key="1">
    <citation type="journal article" date="2017" name="ISME J.">
        <title>Energy and carbon metabolisms in a deep terrestrial subsurface fluid microbial community.</title>
        <authorList>
            <person name="Momper L."/>
            <person name="Jungbluth S.P."/>
            <person name="Lee M.D."/>
            <person name="Amend J.P."/>
        </authorList>
    </citation>
    <scope>NUCLEOTIDE SEQUENCE [LARGE SCALE GENOMIC DNA]</scope>
    <source>
        <strain evidence="2">SURF_26</strain>
    </source>
</reference>
<feature type="transmembrane region" description="Helical" evidence="1">
    <location>
        <begin position="46"/>
        <end position="64"/>
    </location>
</feature>
<evidence type="ECO:0008006" key="4">
    <source>
        <dbReference type="Google" id="ProtNLM"/>
    </source>
</evidence>
<feature type="transmembrane region" description="Helical" evidence="1">
    <location>
        <begin position="158"/>
        <end position="184"/>
    </location>
</feature>
<protein>
    <recommendedName>
        <fullName evidence="4">Phosphatidate cytidylyltransferase</fullName>
    </recommendedName>
</protein>
<dbReference type="GO" id="GO:0004143">
    <property type="term" value="F:ATP-dependent diacylglycerol kinase activity"/>
    <property type="evidence" value="ECO:0007669"/>
    <property type="project" value="InterPro"/>
</dbReference>
<proteinExistence type="predicted"/>
<dbReference type="PANTHER" id="PTHR31303">
    <property type="entry name" value="CTP-DEPENDENT DIACYLGLYCEROL KINASE 1"/>
    <property type="match status" value="1"/>
</dbReference>
<keyword evidence="1" id="KW-0812">Transmembrane</keyword>
<gene>
    <name evidence="2" type="ORF">C4541_12245</name>
</gene>
<evidence type="ECO:0000313" key="2">
    <source>
        <dbReference type="EMBL" id="RJP56495.1"/>
    </source>
</evidence>
<feature type="transmembrane region" description="Helical" evidence="1">
    <location>
        <begin position="190"/>
        <end position="209"/>
    </location>
</feature>
<dbReference type="InterPro" id="IPR037997">
    <property type="entry name" value="Dgk1-like"/>
</dbReference>
<sequence>MDYKSFFLTYFTLRSVALICISGCILGALFIIKVYLKGHLGYTGNVIRKLVHISVALWSCWAFYVFDNKYAALTLPLFFIAVHVRPLRVRLYRIAHLEGEYHAGTLYFPVAVALLFWFCWDFPARWAALIGLLNMGIGDPMAALIGSRYGRRQFSFGAAVKSYVGSSVMFITCFITTMCMLWRAGYLTDISSVIAVFCIAASAAILEAISGNGLDNLSVPLGSAFIYSLFYQI</sequence>
<dbReference type="EMBL" id="QZJZ01000094">
    <property type="protein sequence ID" value="RJP56495.1"/>
    <property type="molecule type" value="Genomic_DNA"/>
</dbReference>
<evidence type="ECO:0000256" key="1">
    <source>
        <dbReference type="SAM" id="Phobius"/>
    </source>
</evidence>
<feature type="transmembrane region" description="Helical" evidence="1">
    <location>
        <begin position="12"/>
        <end position="34"/>
    </location>
</feature>
<dbReference type="Proteomes" id="UP000266426">
    <property type="component" value="Unassembled WGS sequence"/>
</dbReference>
<feature type="transmembrane region" description="Helical" evidence="1">
    <location>
        <begin position="126"/>
        <end position="146"/>
    </location>
</feature>
<name>A0A3A4QR23_9BACT</name>
<keyword evidence="1" id="KW-1133">Transmembrane helix</keyword>
<dbReference type="AlphaFoldDB" id="A0A3A4QR23"/>
<organism evidence="2 3">
    <name type="scientific">Candidatus Auribacter fodinae</name>
    <dbReference type="NCBI Taxonomy" id="2093366"/>
    <lineage>
        <taxon>Bacteria</taxon>
        <taxon>Pseudomonadati</taxon>
        <taxon>Candidatus Auribacterota</taxon>
        <taxon>Candidatus Auribacteria</taxon>
        <taxon>Candidatus Auribacterales</taxon>
        <taxon>Candidatus Auribacteraceae</taxon>
        <taxon>Candidatus Auribacter</taxon>
    </lineage>
</organism>
<keyword evidence="1" id="KW-0472">Membrane</keyword>
<comment type="caution">
    <text evidence="2">The sequence shown here is derived from an EMBL/GenBank/DDBJ whole genome shotgun (WGS) entry which is preliminary data.</text>
</comment>
<accession>A0A3A4QR23</accession>
<feature type="transmembrane region" description="Helical" evidence="1">
    <location>
        <begin position="70"/>
        <end position="89"/>
    </location>
</feature>
<dbReference type="PANTHER" id="PTHR31303:SF1">
    <property type="entry name" value="CTP-DEPENDENT DIACYLGLYCEROL KINASE 1"/>
    <property type="match status" value="1"/>
</dbReference>
<evidence type="ECO:0000313" key="3">
    <source>
        <dbReference type="Proteomes" id="UP000266426"/>
    </source>
</evidence>
<feature type="transmembrane region" description="Helical" evidence="1">
    <location>
        <begin position="101"/>
        <end position="120"/>
    </location>
</feature>